<dbReference type="InterPro" id="IPR057240">
    <property type="entry name" value="ParB_dimer_C"/>
</dbReference>
<dbReference type="Gene3D" id="1.10.10.2830">
    <property type="match status" value="1"/>
</dbReference>
<dbReference type="FunFam" id="3.90.1530.30:FF:000001">
    <property type="entry name" value="Chromosome partitioning protein ParB"/>
    <property type="match status" value="1"/>
</dbReference>
<dbReference type="Pfam" id="PF23552">
    <property type="entry name" value="ParB_C"/>
    <property type="match status" value="1"/>
</dbReference>
<dbReference type="SMART" id="SM00470">
    <property type="entry name" value="ParB"/>
    <property type="match status" value="1"/>
</dbReference>
<dbReference type="InterPro" id="IPR004437">
    <property type="entry name" value="ParB/RepB/Spo0J"/>
</dbReference>
<accession>A0A2H0V8J6</accession>
<dbReference type="Proteomes" id="UP000229972">
    <property type="component" value="Unassembled WGS sequence"/>
</dbReference>
<comment type="caution">
    <text evidence="5">The sequence shown here is derived from an EMBL/GenBank/DDBJ whole genome shotgun (WGS) entry which is preliminary data.</text>
</comment>
<evidence type="ECO:0000313" key="6">
    <source>
        <dbReference type="Proteomes" id="UP000229972"/>
    </source>
</evidence>
<dbReference type="GO" id="GO:0045881">
    <property type="term" value="P:positive regulation of sporulation resulting in formation of a cellular spore"/>
    <property type="evidence" value="ECO:0007669"/>
    <property type="project" value="TreeGrafter"/>
</dbReference>
<comment type="similarity">
    <text evidence="1">Belongs to the ParB family.</text>
</comment>
<evidence type="ECO:0000259" key="4">
    <source>
        <dbReference type="SMART" id="SM00470"/>
    </source>
</evidence>
<dbReference type="PANTHER" id="PTHR33375:SF1">
    <property type="entry name" value="CHROMOSOME-PARTITIONING PROTEIN PARB-RELATED"/>
    <property type="match status" value="1"/>
</dbReference>
<dbReference type="GO" id="GO:0005694">
    <property type="term" value="C:chromosome"/>
    <property type="evidence" value="ECO:0007669"/>
    <property type="project" value="TreeGrafter"/>
</dbReference>
<evidence type="ECO:0000256" key="1">
    <source>
        <dbReference type="ARBA" id="ARBA00006295"/>
    </source>
</evidence>
<organism evidence="5 6">
    <name type="scientific">Candidatus Falkowbacteria bacterium CG10_big_fil_rev_8_21_14_0_10_37_18</name>
    <dbReference type="NCBI Taxonomy" id="1974562"/>
    <lineage>
        <taxon>Bacteria</taxon>
        <taxon>Candidatus Falkowiibacteriota</taxon>
    </lineage>
</organism>
<keyword evidence="2" id="KW-0159">Chromosome partition</keyword>
<keyword evidence="3" id="KW-0238">DNA-binding</keyword>
<dbReference type="SUPFAM" id="SSF109709">
    <property type="entry name" value="KorB DNA-binding domain-like"/>
    <property type="match status" value="1"/>
</dbReference>
<dbReference type="NCBIfam" id="TIGR00180">
    <property type="entry name" value="parB_part"/>
    <property type="match status" value="1"/>
</dbReference>
<sequence>MPSGLGRGLGSLIPKKTVTYGQNPFATGAAAEDAVVLNDCDRVLKINPARIVINPQQPRTHFNEAALNDLTQSVKQHGIIQPLIVTKKGDDFELIAGERRWRAAKALNLKEVPVIVRAEQEQKKLELALIENLQRENLNPLESARAYQRLISEFNITQEEAAHKLGKARSSIANALRLLSLPAAIQEALAAGKITEAHAKYLLGLEGEDKQLSMLKKIIRQNLTVAETDKEIKRLGGTKASKPKDYFDKAKEDELGEFLSTKVEIKRQGKGGKLIIDFYSEEELGDIVKKIK</sequence>
<dbReference type="Pfam" id="PF17762">
    <property type="entry name" value="HTH_ParB"/>
    <property type="match status" value="1"/>
</dbReference>
<dbReference type="InterPro" id="IPR003115">
    <property type="entry name" value="ParB_N"/>
</dbReference>
<proteinExistence type="inferred from homology"/>
<dbReference type="EMBL" id="PFAL01000024">
    <property type="protein sequence ID" value="PIR95393.1"/>
    <property type="molecule type" value="Genomic_DNA"/>
</dbReference>
<reference evidence="6" key="1">
    <citation type="submission" date="2017-09" db="EMBL/GenBank/DDBJ databases">
        <title>Depth-based differentiation of microbial function through sediment-hosted aquifers and enrichment of novel symbionts in the deep terrestrial subsurface.</title>
        <authorList>
            <person name="Probst A.J."/>
            <person name="Ladd B."/>
            <person name="Jarett J.K."/>
            <person name="Geller-Mcgrath D.E."/>
            <person name="Sieber C.M.K."/>
            <person name="Emerson J.B."/>
            <person name="Anantharaman K."/>
            <person name="Thomas B.C."/>
            <person name="Malmstrom R."/>
            <person name="Stieglmeier M."/>
            <person name="Klingl A."/>
            <person name="Woyke T."/>
            <person name="Ryan C.M."/>
            <person name="Banfield J.F."/>
        </authorList>
    </citation>
    <scope>NUCLEOTIDE SEQUENCE [LARGE SCALE GENOMIC DNA]</scope>
</reference>
<dbReference type="Gene3D" id="3.90.1530.30">
    <property type="match status" value="1"/>
</dbReference>
<feature type="domain" description="ParB-like N-terminal" evidence="4">
    <location>
        <begin position="44"/>
        <end position="133"/>
    </location>
</feature>
<dbReference type="PANTHER" id="PTHR33375">
    <property type="entry name" value="CHROMOSOME-PARTITIONING PROTEIN PARB-RELATED"/>
    <property type="match status" value="1"/>
</dbReference>
<name>A0A2H0V8J6_9BACT</name>
<dbReference type="GO" id="GO:0007059">
    <property type="term" value="P:chromosome segregation"/>
    <property type="evidence" value="ECO:0007669"/>
    <property type="project" value="UniProtKB-KW"/>
</dbReference>
<evidence type="ECO:0000256" key="2">
    <source>
        <dbReference type="ARBA" id="ARBA00022829"/>
    </source>
</evidence>
<evidence type="ECO:0000256" key="3">
    <source>
        <dbReference type="ARBA" id="ARBA00023125"/>
    </source>
</evidence>
<dbReference type="AlphaFoldDB" id="A0A2H0V8J6"/>
<dbReference type="CDD" id="cd16393">
    <property type="entry name" value="SPO0J_N"/>
    <property type="match status" value="1"/>
</dbReference>
<protein>
    <submittedName>
        <fullName evidence="5">Chromosome partitioning protein ParB</fullName>
    </submittedName>
</protein>
<evidence type="ECO:0000313" key="5">
    <source>
        <dbReference type="EMBL" id="PIR95393.1"/>
    </source>
</evidence>
<dbReference type="FunFam" id="1.10.10.2830:FF:000001">
    <property type="entry name" value="Chromosome partitioning protein ParB"/>
    <property type="match status" value="1"/>
</dbReference>
<dbReference type="SUPFAM" id="SSF110849">
    <property type="entry name" value="ParB/Sulfiredoxin"/>
    <property type="match status" value="1"/>
</dbReference>
<dbReference type="GO" id="GO:0003677">
    <property type="term" value="F:DNA binding"/>
    <property type="evidence" value="ECO:0007669"/>
    <property type="project" value="UniProtKB-KW"/>
</dbReference>
<dbReference type="InterPro" id="IPR041468">
    <property type="entry name" value="HTH_ParB/Spo0J"/>
</dbReference>
<dbReference type="Pfam" id="PF02195">
    <property type="entry name" value="ParB_N"/>
    <property type="match status" value="1"/>
</dbReference>
<dbReference type="InterPro" id="IPR050336">
    <property type="entry name" value="Chromosome_partition/occlusion"/>
</dbReference>
<dbReference type="InterPro" id="IPR036086">
    <property type="entry name" value="ParB/Sulfiredoxin_sf"/>
</dbReference>
<gene>
    <name evidence="5" type="ORF">COT93_02560</name>
</gene>